<dbReference type="SUPFAM" id="SSF52172">
    <property type="entry name" value="CheY-like"/>
    <property type="match status" value="2"/>
</dbReference>
<evidence type="ECO:0000259" key="19">
    <source>
        <dbReference type="PROSITE" id="PS50885"/>
    </source>
</evidence>
<name>A0A9X2C0C6_9BURK</name>
<organism evidence="20 21">
    <name type="scientific">Scleromatobacter humisilvae</name>
    <dbReference type="NCBI Taxonomy" id="2897159"/>
    <lineage>
        <taxon>Bacteria</taxon>
        <taxon>Pseudomonadati</taxon>
        <taxon>Pseudomonadota</taxon>
        <taxon>Betaproteobacteria</taxon>
        <taxon>Burkholderiales</taxon>
        <taxon>Sphaerotilaceae</taxon>
        <taxon>Scleromatobacter</taxon>
    </lineage>
</organism>
<dbReference type="PROSITE" id="PS50110">
    <property type="entry name" value="RESPONSE_REGULATORY"/>
    <property type="match status" value="2"/>
</dbReference>
<evidence type="ECO:0000256" key="6">
    <source>
        <dbReference type="ARBA" id="ARBA00022729"/>
    </source>
</evidence>
<dbReference type="InterPro" id="IPR005467">
    <property type="entry name" value="His_kinase_dom"/>
</dbReference>
<keyword evidence="9" id="KW-0067">ATP-binding</keyword>
<keyword evidence="21" id="KW-1185">Reference proteome</keyword>
<evidence type="ECO:0000256" key="2">
    <source>
        <dbReference type="ARBA" id="ARBA00004370"/>
    </source>
</evidence>
<evidence type="ECO:0000256" key="14">
    <source>
        <dbReference type="ARBA" id="ARBA00068150"/>
    </source>
</evidence>
<comment type="catalytic activity">
    <reaction evidence="1">
        <text>ATP + protein L-histidine = ADP + protein N-phospho-L-histidine.</text>
        <dbReference type="EC" id="2.7.13.3"/>
    </reaction>
</comment>
<dbReference type="InterPro" id="IPR036097">
    <property type="entry name" value="HisK_dim/P_sf"/>
</dbReference>
<comment type="subcellular location">
    <subcellularLocation>
        <location evidence="2">Membrane</location>
    </subcellularLocation>
</comment>
<evidence type="ECO:0000256" key="15">
    <source>
        <dbReference type="ARBA" id="ARBA00070152"/>
    </source>
</evidence>
<evidence type="ECO:0000259" key="18">
    <source>
        <dbReference type="PROSITE" id="PS50110"/>
    </source>
</evidence>
<evidence type="ECO:0000256" key="7">
    <source>
        <dbReference type="ARBA" id="ARBA00022741"/>
    </source>
</evidence>
<dbReference type="InterPro" id="IPR011006">
    <property type="entry name" value="CheY-like_superfamily"/>
</dbReference>
<feature type="domain" description="Histidine kinase" evidence="17">
    <location>
        <begin position="460"/>
        <end position="680"/>
    </location>
</feature>
<keyword evidence="7" id="KW-0547">Nucleotide-binding</keyword>
<dbReference type="GO" id="GO:0016020">
    <property type="term" value="C:membrane"/>
    <property type="evidence" value="ECO:0007669"/>
    <property type="project" value="UniProtKB-SubCell"/>
</dbReference>
<keyword evidence="4 16" id="KW-0597">Phosphoprotein</keyword>
<dbReference type="InterPro" id="IPR003660">
    <property type="entry name" value="HAMP_dom"/>
</dbReference>
<dbReference type="Pfam" id="PF00512">
    <property type="entry name" value="HisKA"/>
    <property type="match status" value="1"/>
</dbReference>
<dbReference type="GO" id="GO:0000155">
    <property type="term" value="F:phosphorelay sensor kinase activity"/>
    <property type="evidence" value="ECO:0007669"/>
    <property type="project" value="InterPro"/>
</dbReference>
<dbReference type="FunFam" id="3.30.565.10:FF:000010">
    <property type="entry name" value="Sensor histidine kinase RcsC"/>
    <property type="match status" value="1"/>
</dbReference>
<dbReference type="GO" id="GO:0005524">
    <property type="term" value="F:ATP binding"/>
    <property type="evidence" value="ECO:0007669"/>
    <property type="project" value="UniProtKB-KW"/>
</dbReference>
<evidence type="ECO:0000313" key="20">
    <source>
        <dbReference type="EMBL" id="MCK9684619.1"/>
    </source>
</evidence>
<dbReference type="Pfam" id="PF00072">
    <property type="entry name" value="Response_reg"/>
    <property type="match status" value="2"/>
</dbReference>
<evidence type="ECO:0000256" key="8">
    <source>
        <dbReference type="ARBA" id="ARBA00022777"/>
    </source>
</evidence>
<dbReference type="SMART" id="SM00387">
    <property type="entry name" value="HATPase_c"/>
    <property type="match status" value="1"/>
</dbReference>
<keyword evidence="11" id="KW-0843">Virulence</keyword>
<dbReference type="SUPFAM" id="SSF55874">
    <property type="entry name" value="ATPase domain of HSP90 chaperone/DNA topoisomerase II/histidine kinase"/>
    <property type="match status" value="1"/>
</dbReference>
<evidence type="ECO:0000256" key="4">
    <source>
        <dbReference type="ARBA" id="ARBA00022553"/>
    </source>
</evidence>
<keyword evidence="10" id="KW-0902">Two-component regulatory system</keyword>
<keyword evidence="6" id="KW-0732">Signal</keyword>
<evidence type="ECO:0000256" key="9">
    <source>
        <dbReference type="ARBA" id="ARBA00022840"/>
    </source>
</evidence>
<dbReference type="PROSITE" id="PS50109">
    <property type="entry name" value="HIS_KIN"/>
    <property type="match status" value="1"/>
</dbReference>
<dbReference type="SUPFAM" id="SSF47384">
    <property type="entry name" value="Homodimeric domain of signal transducing histidine kinase"/>
    <property type="match status" value="1"/>
</dbReference>
<protein>
    <recommendedName>
        <fullName evidence="14">Sensory/regulatory protein RpfC</fullName>
        <ecNumber evidence="3">2.7.13.3</ecNumber>
    </recommendedName>
    <alternativeName>
        <fullName evidence="15">Virulence sensor protein BvgS</fullName>
    </alternativeName>
</protein>
<evidence type="ECO:0000256" key="12">
    <source>
        <dbReference type="ARBA" id="ARBA00058004"/>
    </source>
</evidence>
<comment type="function">
    <text evidence="12">Member of the two-component regulatory system BvgS/BvgA. Phosphorylates BvgA via a four-step phosphorelay in response to environmental signals.</text>
</comment>
<comment type="subunit">
    <text evidence="13">At low DSF concentrations, interacts with RpfF.</text>
</comment>
<dbReference type="InterPro" id="IPR003594">
    <property type="entry name" value="HATPase_dom"/>
</dbReference>
<gene>
    <name evidence="20" type="ORF">LPC04_02740</name>
</gene>
<dbReference type="AlphaFoldDB" id="A0A9X2C0C6"/>
<accession>A0A9X2C0C6</accession>
<keyword evidence="8" id="KW-0418">Kinase</keyword>
<comment type="caution">
    <text evidence="20">The sequence shown here is derived from an EMBL/GenBank/DDBJ whole genome shotgun (WGS) entry which is preliminary data.</text>
</comment>
<dbReference type="SMART" id="SM00448">
    <property type="entry name" value="REC"/>
    <property type="match status" value="2"/>
</dbReference>
<proteinExistence type="predicted"/>
<sequence length="960" mass="103032">MNAPAIDAAAMARHERRGRASIQRSLLTSSLFTATIALILSAAAAQVFVYAPVQHALAAAELRVATQAVDADFAGLFQRVETIARLRAEWGRAGLVGVDDERGLVRLMAPVLMNEPDVSSLAIAATTGREILVRKGDGGSLLLRHTDPDAMHGVEIDTRWNDGQPEPAVRRASDYDARQRPWFKRAMAVGDQRRIAWTDPFVFRSTGMPGMSALVSWVDPAGRAFASTTDITLLDLSRFTRRHPVSAHGKSAVLTSDGHVVALPDDAGFRSDEGVHANVFKPVGDIDAGALLAAYSGWRASDDRAALVHFRFGGSAWVASWRAIDIGTPSGLWVVSYAPESDFGVSTKTQVMILAAILAAGLLATMILTMRTAAAFAAPLRELAAESERIGRLELARPVQVRGTWHEVDVTARSQESMRQRLLQATSGLEAAVDRRTAELAAARDAANAGARAKESFLANMSHEIRTPMNAIVGLTQLLQQTSMDATQHDYLGKIEDAATLLLHIVNDILDFSKIDAGKLSIERTEYLLDDVLRRVAQIVAPAADVKRLELVVHRAHDVPNLLLGDPLRLGQVLINLATNAVKFTPAGEVVLAVALAGEPGRQALRFEVRDTGIGMSPDQLAKLFQPFEQADQSMARRFGGTGLGLAISKRLVELMGDTLRVESTPMKGTRFLFDLPLQRPASAAAREPGRGHALQAMRALVVDDNASARSAMLEMLASLKMHCDGFADGPEAVAAFAQAARSDRPYALVFVDWRLAGEDGFDVIARMRAAATPAEATFIMVATTLAPELSERAEAAGVSGLILKPATPSSLLNSILLGLGGRSVLDRESAGQPHDRFAEGRRVLLVEDNDVNRLIATELLRPSGALVTAVADAEAAIALVAGGVAYDMVLMDVQMKGMDGLEATRLMRRQPAGAKMVIVALTAHAMPGDRARCIAAGMDDYLSKPVSSADLLDCLRRWL</sequence>
<dbReference type="Gene3D" id="3.30.565.10">
    <property type="entry name" value="Histidine kinase-like ATPase, C-terminal domain"/>
    <property type="match status" value="1"/>
</dbReference>
<dbReference type="CDD" id="cd00082">
    <property type="entry name" value="HisKA"/>
    <property type="match status" value="1"/>
</dbReference>
<dbReference type="Pfam" id="PF02518">
    <property type="entry name" value="HATPase_c"/>
    <property type="match status" value="1"/>
</dbReference>
<dbReference type="PANTHER" id="PTHR45339">
    <property type="entry name" value="HYBRID SIGNAL TRANSDUCTION HISTIDINE KINASE J"/>
    <property type="match status" value="1"/>
</dbReference>
<feature type="domain" description="Response regulatory" evidence="18">
    <location>
        <begin position="699"/>
        <end position="820"/>
    </location>
</feature>
<dbReference type="InterPro" id="IPR003661">
    <property type="entry name" value="HisK_dim/P_dom"/>
</dbReference>
<dbReference type="CDD" id="cd16922">
    <property type="entry name" value="HATPase_EvgS-ArcB-TorS-like"/>
    <property type="match status" value="1"/>
</dbReference>
<evidence type="ECO:0000256" key="5">
    <source>
        <dbReference type="ARBA" id="ARBA00022679"/>
    </source>
</evidence>
<evidence type="ECO:0000256" key="3">
    <source>
        <dbReference type="ARBA" id="ARBA00012438"/>
    </source>
</evidence>
<evidence type="ECO:0000256" key="11">
    <source>
        <dbReference type="ARBA" id="ARBA00023026"/>
    </source>
</evidence>
<dbReference type="CDD" id="cd17546">
    <property type="entry name" value="REC_hyHK_CKI1_RcsC-like"/>
    <property type="match status" value="1"/>
</dbReference>
<dbReference type="Proteomes" id="UP001139353">
    <property type="component" value="Unassembled WGS sequence"/>
</dbReference>
<feature type="domain" description="HAMP" evidence="19">
    <location>
        <begin position="374"/>
        <end position="427"/>
    </location>
</feature>
<evidence type="ECO:0000256" key="10">
    <source>
        <dbReference type="ARBA" id="ARBA00023012"/>
    </source>
</evidence>
<dbReference type="InterPro" id="IPR036890">
    <property type="entry name" value="HATPase_C_sf"/>
</dbReference>
<dbReference type="RefSeq" id="WP_275680646.1">
    <property type="nucleotide sequence ID" value="NZ_JAJLJH010000001.1"/>
</dbReference>
<dbReference type="EC" id="2.7.13.3" evidence="3"/>
<keyword evidence="5" id="KW-0808">Transferase</keyword>
<feature type="modified residue" description="4-aspartylphosphate" evidence="16">
    <location>
        <position position="893"/>
    </location>
</feature>
<dbReference type="InterPro" id="IPR001789">
    <property type="entry name" value="Sig_transdc_resp-reg_receiver"/>
</dbReference>
<evidence type="ECO:0000256" key="13">
    <source>
        <dbReference type="ARBA" id="ARBA00064003"/>
    </source>
</evidence>
<dbReference type="Gene3D" id="3.40.50.2300">
    <property type="match status" value="2"/>
</dbReference>
<dbReference type="PROSITE" id="PS50885">
    <property type="entry name" value="HAMP"/>
    <property type="match status" value="1"/>
</dbReference>
<dbReference type="Gene3D" id="3.30.450.20">
    <property type="entry name" value="PAS domain"/>
    <property type="match status" value="2"/>
</dbReference>
<evidence type="ECO:0000313" key="21">
    <source>
        <dbReference type="Proteomes" id="UP001139353"/>
    </source>
</evidence>
<feature type="domain" description="Response regulatory" evidence="18">
    <location>
        <begin position="843"/>
        <end position="960"/>
    </location>
</feature>
<dbReference type="Gene3D" id="6.10.340.10">
    <property type="match status" value="1"/>
</dbReference>
<evidence type="ECO:0000256" key="16">
    <source>
        <dbReference type="PROSITE-ProRule" id="PRU00169"/>
    </source>
</evidence>
<dbReference type="FunFam" id="1.10.287.130:FF:000002">
    <property type="entry name" value="Two-component osmosensing histidine kinase"/>
    <property type="match status" value="1"/>
</dbReference>
<dbReference type="CDD" id="cd00156">
    <property type="entry name" value="REC"/>
    <property type="match status" value="1"/>
</dbReference>
<dbReference type="SMART" id="SM00388">
    <property type="entry name" value="HisKA"/>
    <property type="match status" value="1"/>
</dbReference>
<dbReference type="Gene3D" id="1.10.287.130">
    <property type="match status" value="1"/>
</dbReference>
<dbReference type="PRINTS" id="PR00344">
    <property type="entry name" value="BCTRLSENSOR"/>
</dbReference>
<evidence type="ECO:0000256" key="1">
    <source>
        <dbReference type="ARBA" id="ARBA00000085"/>
    </source>
</evidence>
<dbReference type="PANTHER" id="PTHR45339:SF1">
    <property type="entry name" value="HYBRID SIGNAL TRANSDUCTION HISTIDINE KINASE J"/>
    <property type="match status" value="1"/>
</dbReference>
<evidence type="ECO:0000259" key="17">
    <source>
        <dbReference type="PROSITE" id="PS50109"/>
    </source>
</evidence>
<reference evidence="20" key="1">
    <citation type="submission" date="2021-11" db="EMBL/GenBank/DDBJ databases">
        <title>BS-T2-15 a new species belonging to the Comamonadaceae family isolated from the soil of a French oak forest.</title>
        <authorList>
            <person name="Mieszkin S."/>
            <person name="Alain K."/>
        </authorList>
    </citation>
    <scope>NUCLEOTIDE SEQUENCE</scope>
    <source>
        <strain evidence="20">BS-T2-15</strain>
    </source>
</reference>
<dbReference type="InterPro" id="IPR004358">
    <property type="entry name" value="Sig_transdc_His_kin-like_C"/>
</dbReference>
<feature type="modified residue" description="4-aspartylphosphate" evidence="16">
    <location>
        <position position="753"/>
    </location>
</feature>
<dbReference type="EMBL" id="JAJLJH010000001">
    <property type="protein sequence ID" value="MCK9684619.1"/>
    <property type="molecule type" value="Genomic_DNA"/>
</dbReference>